<keyword evidence="12" id="KW-0809">Transit peptide</keyword>
<evidence type="ECO:0000256" key="9">
    <source>
        <dbReference type="ARBA" id="ARBA00022771"/>
    </source>
</evidence>
<dbReference type="GO" id="GO:0008270">
    <property type="term" value="F:zinc ion binding"/>
    <property type="evidence" value="ECO:0007669"/>
    <property type="project" value="UniProtKB-KW"/>
</dbReference>
<comment type="catalytic activity">
    <reaction evidence="17">
        <text>phytol + CTP = phytyl phosphate + CDP + H(+)</text>
        <dbReference type="Rhea" id="RHEA:38055"/>
        <dbReference type="ChEBI" id="CHEBI:15378"/>
        <dbReference type="ChEBI" id="CHEBI:17327"/>
        <dbReference type="ChEBI" id="CHEBI:37563"/>
        <dbReference type="ChEBI" id="CHEBI:58069"/>
        <dbReference type="ChEBI" id="CHEBI:75483"/>
        <dbReference type="EC" id="2.7.1.182"/>
    </reaction>
</comment>
<comment type="similarity">
    <text evidence="3">Belongs to the polyprenol kinase family.</text>
</comment>
<protein>
    <recommendedName>
        <fullName evidence="16">phytol kinase</fullName>
        <ecNumber evidence="16">2.7.1.182</ecNumber>
    </recommendedName>
</protein>
<evidence type="ECO:0000256" key="17">
    <source>
        <dbReference type="ARBA" id="ARBA00048889"/>
    </source>
</evidence>
<dbReference type="GO" id="GO:0010276">
    <property type="term" value="F:phytol kinase activity"/>
    <property type="evidence" value="ECO:0007669"/>
    <property type="project" value="UniProtKB-EC"/>
</dbReference>
<evidence type="ECO:0000256" key="6">
    <source>
        <dbReference type="ARBA" id="ARBA00022679"/>
    </source>
</evidence>
<organism evidence="20 21">
    <name type="scientific">Roridomyces roridus</name>
    <dbReference type="NCBI Taxonomy" id="1738132"/>
    <lineage>
        <taxon>Eukaryota</taxon>
        <taxon>Fungi</taxon>
        <taxon>Dikarya</taxon>
        <taxon>Basidiomycota</taxon>
        <taxon>Agaricomycotina</taxon>
        <taxon>Agaricomycetes</taxon>
        <taxon>Agaricomycetidae</taxon>
        <taxon>Agaricales</taxon>
        <taxon>Marasmiineae</taxon>
        <taxon>Mycenaceae</taxon>
        <taxon>Roridomyces</taxon>
    </lineage>
</organism>
<evidence type="ECO:0000256" key="1">
    <source>
        <dbReference type="ARBA" id="ARBA00004141"/>
    </source>
</evidence>
<dbReference type="Pfam" id="PF01753">
    <property type="entry name" value="zf-MYND"/>
    <property type="match status" value="2"/>
</dbReference>
<keyword evidence="13" id="KW-1133">Transmembrane helix</keyword>
<keyword evidence="5" id="KW-0934">Plastid</keyword>
<keyword evidence="21" id="KW-1185">Reference proteome</keyword>
<comment type="pathway">
    <text evidence="15">Cofactor biosynthesis; tocopherol biosynthesis.</text>
</comment>
<keyword evidence="7" id="KW-0812">Transmembrane</keyword>
<evidence type="ECO:0000259" key="19">
    <source>
        <dbReference type="PROSITE" id="PS50865"/>
    </source>
</evidence>
<keyword evidence="10" id="KW-0418">Kinase</keyword>
<keyword evidence="8" id="KW-0479">Metal-binding</keyword>
<dbReference type="Gene3D" id="6.10.140.2220">
    <property type="match status" value="2"/>
</dbReference>
<evidence type="ECO:0000256" key="16">
    <source>
        <dbReference type="ARBA" id="ARBA00039024"/>
    </source>
</evidence>
<keyword evidence="11" id="KW-0862">Zinc</keyword>
<dbReference type="InterPro" id="IPR002893">
    <property type="entry name" value="Znf_MYND"/>
</dbReference>
<comment type="subcellular location">
    <subcellularLocation>
        <location evidence="1">Membrane</location>
        <topology evidence="1">Multi-pass membrane protein</topology>
    </subcellularLocation>
    <subcellularLocation>
        <location evidence="2">Plastid</location>
        <location evidence="2">Chloroplast</location>
    </subcellularLocation>
</comment>
<keyword evidence="6" id="KW-0808">Transferase</keyword>
<gene>
    <name evidence="20" type="ORF">FB45DRAFT_1105490</name>
</gene>
<evidence type="ECO:0000256" key="13">
    <source>
        <dbReference type="ARBA" id="ARBA00022989"/>
    </source>
</evidence>
<name>A0AAD7BBF5_9AGAR</name>
<dbReference type="GO" id="GO:0016020">
    <property type="term" value="C:membrane"/>
    <property type="evidence" value="ECO:0007669"/>
    <property type="project" value="UniProtKB-SubCell"/>
</dbReference>
<evidence type="ECO:0000313" key="20">
    <source>
        <dbReference type="EMBL" id="KAJ7616411.1"/>
    </source>
</evidence>
<proteinExistence type="inferred from homology"/>
<evidence type="ECO:0000256" key="15">
    <source>
        <dbReference type="ARBA" id="ARBA00024015"/>
    </source>
</evidence>
<evidence type="ECO:0000256" key="7">
    <source>
        <dbReference type="ARBA" id="ARBA00022692"/>
    </source>
</evidence>
<evidence type="ECO:0000256" key="4">
    <source>
        <dbReference type="ARBA" id="ARBA00022528"/>
    </source>
</evidence>
<dbReference type="PROSITE" id="PS50865">
    <property type="entry name" value="ZF_MYND_2"/>
    <property type="match status" value="2"/>
</dbReference>
<accession>A0AAD7BBF5</accession>
<keyword evidence="4" id="KW-0150">Chloroplast</keyword>
<evidence type="ECO:0000256" key="5">
    <source>
        <dbReference type="ARBA" id="ARBA00022640"/>
    </source>
</evidence>
<dbReference type="InterPro" id="IPR039606">
    <property type="entry name" value="Phytol/farnesol_kinase"/>
</dbReference>
<keyword evidence="14" id="KW-0472">Membrane</keyword>
<dbReference type="Proteomes" id="UP001221142">
    <property type="component" value="Unassembled WGS sequence"/>
</dbReference>
<dbReference type="EC" id="2.7.1.182" evidence="16"/>
<evidence type="ECO:0000256" key="3">
    <source>
        <dbReference type="ARBA" id="ARBA00010794"/>
    </source>
</evidence>
<evidence type="ECO:0000313" key="21">
    <source>
        <dbReference type="Proteomes" id="UP001221142"/>
    </source>
</evidence>
<dbReference type="PANTHER" id="PTHR32523">
    <property type="entry name" value="PHYTOL KINASE 1, CHLOROPLASTIC"/>
    <property type="match status" value="1"/>
</dbReference>
<dbReference type="EMBL" id="JARKIF010000022">
    <property type="protein sequence ID" value="KAJ7616411.1"/>
    <property type="molecule type" value="Genomic_DNA"/>
</dbReference>
<keyword evidence="9 18" id="KW-0863">Zinc-finger</keyword>
<evidence type="ECO:0000256" key="18">
    <source>
        <dbReference type="PROSITE-ProRule" id="PRU00134"/>
    </source>
</evidence>
<dbReference type="SUPFAM" id="SSF144232">
    <property type="entry name" value="HIT/MYND zinc finger-like"/>
    <property type="match status" value="2"/>
</dbReference>
<evidence type="ECO:0000256" key="11">
    <source>
        <dbReference type="ARBA" id="ARBA00022833"/>
    </source>
</evidence>
<evidence type="ECO:0000256" key="10">
    <source>
        <dbReference type="ARBA" id="ARBA00022777"/>
    </source>
</evidence>
<feature type="domain" description="MYND-type" evidence="19">
    <location>
        <begin position="509"/>
        <end position="550"/>
    </location>
</feature>
<dbReference type="PANTHER" id="PTHR32523:SF8">
    <property type="entry name" value="DOLICHOL KINASE"/>
    <property type="match status" value="1"/>
</dbReference>
<evidence type="ECO:0000256" key="8">
    <source>
        <dbReference type="ARBA" id="ARBA00022723"/>
    </source>
</evidence>
<evidence type="ECO:0000256" key="12">
    <source>
        <dbReference type="ARBA" id="ARBA00022946"/>
    </source>
</evidence>
<evidence type="ECO:0000256" key="14">
    <source>
        <dbReference type="ARBA" id="ARBA00023136"/>
    </source>
</evidence>
<feature type="domain" description="MYND-type" evidence="19">
    <location>
        <begin position="58"/>
        <end position="96"/>
    </location>
</feature>
<reference evidence="20" key="1">
    <citation type="submission" date="2023-03" db="EMBL/GenBank/DDBJ databases">
        <title>Massive genome expansion in bonnet fungi (Mycena s.s.) driven by repeated elements and novel gene families across ecological guilds.</title>
        <authorList>
            <consortium name="Lawrence Berkeley National Laboratory"/>
            <person name="Harder C.B."/>
            <person name="Miyauchi S."/>
            <person name="Viragh M."/>
            <person name="Kuo A."/>
            <person name="Thoen E."/>
            <person name="Andreopoulos B."/>
            <person name="Lu D."/>
            <person name="Skrede I."/>
            <person name="Drula E."/>
            <person name="Henrissat B."/>
            <person name="Morin E."/>
            <person name="Kohler A."/>
            <person name="Barry K."/>
            <person name="LaButti K."/>
            <person name="Morin E."/>
            <person name="Salamov A."/>
            <person name="Lipzen A."/>
            <person name="Mereny Z."/>
            <person name="Hegedus B."/>
            <person name="Baldrian P."/>
            <person name="Stursova M."/>
            <person name="Weitz H."/>
            <person name="Taylor A."/>
            <person name="Grigoriev I.V."/>
            <person name="Nagy L.G."/>
            <person name="Martin F."/>
            <person name="Kauserud H."/>
        </authorList>
    </citation>
    <scope>NUCLEOTIDE SEQUENCE</scope>
    <source>
        <strain evidence="20">9284</strain>
    </source>
</reference>
<sequence length="703" mass="78547">MPPHLVYRSFVDPLLTKPGVNDAFGNLFAALLKREPALAQYEQIEEEVSSGMCGNIQCQRLDRKQNFKKCAKCQVVMYCSRECQRDDWNALHRDECSEMNSRQFSRAPRRPKTDSASVLVYSQWLAGGNHAIFRTIAERDFPGVPHEELLPCVDMTLTCDRQLIAKVSATPSRFITTARHHSPHGYAVLWDLHAVWPNIPDTIELGVVEMFLSHLQVDKVPPPNRAWQIDADFANVSLDGLRYMTSLLDTPSFLQHARAVLAGLPGILGWSLNLHPEDVKSAYNHRCYERVIQASGGDTTFIAQLVLGQVKKATKDLDKPSRRTAAAFALSGHIRLLTVLCEPYPHSLPTACFKAGATRLVTSAFIALSTITPNPAPTERDALATLLDFFGYFLECEDYPPLLRAVKAGFLTALLDCSPALPDLPQSSVDTALNLVGKVMPPYLVYRSFAMAVKRSELEIRENWFRYGPLLAKPGINEAFGSLLAALRKREPALEQYEQQDESLRMCANIQCQRLDSKHNFKKCAKCQGVLYCSRECQRTDWNALHRDECSETKLEQLKPTHHHPKTNIGSILAYAQWLASKNYSVLRAIAGRDFAGVPHEELVPCVDMTSSPEVFSIRRIQELADNPVVEPAGFPGLTSRLDPVRLQELMEQYKVMGLTPMQGLITPGAKSDACCSDMPRSHVSTHVATHDLKVQGQSHTKC</sequence>
<evidence type="ECO:0000256" key="2">
    <source>
        <dbReference type="ARBA" id="ARBA00004229"/>
    </source>
</evidence>
<comment type="caution">
    <text evidence="20">The sequence shown here is derived from an EMBL/GenBank/DDBJ whole genome shotgun (WGS) entry which is preliminary data.</text>
</comment>
<dbReference type="AlphaFoldDB" id="A0AAD7BBF5"/>